<comment type="subcellular location">
    <subcellularLocation>
        <location evidence="2">Membrane</location>
        <topology evidence="2">Multi-pass membrane protein</topology>
    </subcellularLocation>
</comment>
<organism evidence="13 14">
    <name type="scientific">Acidothermus cellulolyticus (strain ATCC 43068 / DSM 8971 / 11B)</name>
    <dbReference type="NCBI Taxonomy" id="351607"/>
    <lineage>
        <taxon>Bacteria</taxon>
        <taxon>Bacillati</taxon>
        <taxon>Actinomycetota</taxon>
        <taxon>Actinomycetes</taxon>
        <taxon>Acidothermales</taxon>
        <taxon>Acidothermaceae</taxon>
        <taxon>Acidothermus</taxon>
    </lineage>
</organism>
<dbReference type="FunCoup" id="A0LV35">
    <property type="interactions" value="111"/>
</dbReference>
<dbReference type="GO" id="GO:0016020">
    <property type="term" value="C:membrane"/>
    <property type="evidence" value="ECO:0007669"/>
    <property type="project" value="UniProtKB-SubCell"/>
</dbReference>
<dbReference type="InParanoid" id="A0LV35"/>
<evidence type="ECO:0000256" key="8">
    <source>
        <dbReference type="ARBA" id="ARBA00022989"/>
    </source>
</evidence>
<evidence type="ECO:0000313" key="13">
    <source>
        <dbReference type="EMBL" id="ABK53295.1"/>
    </source>
</evidence>
<evidence type="ECO:0000313" key="14">
    <source>
        <dbReference type="Proteomes" id="UP000008221"/>
    </source>
</evidence>
<dbReference type="SUPFAM" id="SSF50156">
    <property type="entry name" value="PDZ domain-like"/>
    <property type="match status" value="1"/>
</dbReference>
<keyword evidence="5 11" id="KW-0812">Transmembrane</keyword>
<keyword evidence="14" id="KW-1185">Reference proteome</keyword>
<feature type="transmembrane region" description="Helical" evidence="11">
    <location>
        <begin position="384"/>
        <end position="404"/>
    </location>
</feature>
<comment type="similarity">
    <text evidence="3">Belongs to the peptidase M50B family.</text>
</comment>
<evidence type="ECO:0000256" key="7">
    <source>
        <dbReference type="ARBA" id="ARBA00022833"/>
    </source>
</evidence>
<evidence type="ECO:0000256" key="4">
    <source>
        <dbReference type="ARBA" id="ARBA00022670"/>
    </source>
</evidence>
<name>A0LV35_ACIC1</name>
<dbReference type="PANTHER" id="PTHR42837:SF2">
    <property type="entry name" value="MEMBRANE METALLOPROTEASE ARASP2, CHLOROPLASTIC-RELATED"/>
    <property type="match status" value="1"/>
</dbReference>
<evidence type="ECO:0000256" key="3">
    <source>
        <dbReference type="ARBA" id="ARBA00007931"/>
    </source>
</evidence>
<dbReference type="HOGENOM" id="CLU_025778_1_2_11"/>
<dbReference type="STRING" id="351607.Acel_1523"/>
<dbReference type="PROSITE" id="PS50106">
    <property type="entry name" value="PDZ"/>
    <property type="match status" value="1"/>
</dbReference>
<feature type="domain" description="PDZ" evidence="12">
    <location>
        <begin position="151"/>
        <end position="175"/>
    </location>
</feature>
<evidence type="ECO:0000259" key="12">
    <source>
        <dbReference type="PROSITE" id="PS50106"/>
    </source>
</evidence>
<keyword evidence="4" id="KW-0645">Protease</keyword>
<dbReference type="InterPro" id="IPR008915">
    <property type="entry name" value="Peptidase_M50"/>
</dbReference>
<evidence type="ECO:0000256" key="11">
    <source>
        <dbReference type="SAM" id="Phobius"/>
    </source>
</evidence>
<keyword evidence="9" id="KW-0482">Metalloprotease</keyword>
<dbReference type="GO" id="GO:0004222">
    <property type="term" value="F:metalloendopeptidase activity"/>
    <property type="evidence" value="ECO:0007669"/>
    <property type="project" value="InterPro"/>
</dbReference>
<keyword evidence="10 11" id="KW-0472">Membrane</keyword>
<dbReference type="Pfam" id="PF02163">
    <property type="entry name" value="Peptidase_M50"/>
    <property type="match status" value="1"/>
</dbReference>
<keyword evidence="8 11" id="KW-1133">Transmembrane helix</keyword>
<proteinExistence type="inferred from homology"/>
<dbReference type="AlphaFoldDB" id="A0LV35"/>
<evidence type="ECO:0000256" key="5">
    <source>
        <dbReference type="ARBA" id="ARBA00022692"/>
    </source>
</evidence>
<accession>A0LV35</accession>
<feature type="transmembrane region" description="Helical" evidence="11">
    <location>
        <begin position="96"/>
        <end position="121"/>
    </location>
</feature>
<evidence type="ECO:0000256" key="6">
    <source>
        <dbReference type="ARBA" id="ARBA00022801"/>
    </source>
</evidence>
<dbReference type="InterPro" id="IPR001478">
    <property type="entry name" value="PDZ"/>
</dbReference>
<evidence type="ECO:0000256" key="9">
    <source>
        <dbReference type="ARBA" id="ARBA00023049"/>
    </source>
</evidence>
<reference evidence="13 14" key="1">
    <citation type="journal article" date="2009" name="Genome Res.">
        <title>Complete genome of the cellulolytic thermophile Acidothermus cellulolyticus 11B provides insights into its ecophysiological and evolutionary adaptations.</title>
        <authorList>
            <person name="Barabote R.D."/>
            <person name="Xie G."/>
            <person name="Leu D.H."/>
            <person name="Normand P."/>
            <person name="Necsulea A."/>
            <person name="Daubin V."/>
            <person name="Medigue C."/>
            <person name="Adney W.S."/>
            <person name="Xu X.C."/>
            <person name="Lapidus A."/>
            <person name="Parales R.E."/>
            <person name="Detter C."/>
            <person name="Pujic P."/>
            <person name="Bruce D."/>
            <person name="Lavire C."/>
            <person name="Challacombe J.F."/>
            <person name="Brettin T.S."/>
            <person name="Berry A.M."/>
        </authorList>
    </citation>
    <scope>NUCLEOTIDE SEQUENCE [LARGE SCALE GENOMIC DNA]</scope>
    <source>
        <strain evidence="14">ATCC 43068 / DSM 8971 / 11B</strain>
    </source>
</reference>
<gene>
    <name evidence="13" type="ordered locus">Acel_1523</name>
</gene>
<dbReference type="RefSeq" id="WP_011720358.1">
    <property type="nucleotide sequence ID" value="NC_008578.1"/>
</dbReference>
<dbReference type="InterPro" id="IPR004387">
    <property type="entry name" value="Pept_M50_Zn"/>
</dbReference>
<dbReference type="GO" id="GO:0006508">
    <property type="term" value="P:proteolysis"/>
    <property type="evidence" value="ECO:0007669"/>
    <property type="project" value="UniProtKB-KW"/>
</dbReference>
<dbReference type="OrthoDB" id="9782003at2"/>
<dbReference type="Gene3D" id="2.30.42.10">
    <property type="match status" value="1"/>
</dbReference>
<comment type="cofactor">
    <cofactor evidence="1">
        <name>Zn(2+)</name>
        <dbReference type="ChEBI" id="CHEBI:29105"/>
    </cofactor>
</comment>
<evidence type="ECO:0000256" key="1">
    <source>
        <dbReference type="ARBA" id="ARBA00001947"/>
    </source>
</evidence>
<dbReference type="KEGG" id="ace:Acel_1523"/>
<evidence type="ECO:0000256" key="2">
    <source>
        <dbReference type="ARBA" id="ARBA00004141"/>
    </source>
</evidence>
<feature type="transmembrane region" description="Helical" evidence="11">
    <location>
        <begin position="322"/>
        <end position="342"/>
    </location>
</feature>
<dbReference type="CDD" id="cd06163">
    <property type="entry name" value="S2P-M50_PDZ_RseP-like"/>
    <property type="match status" value="1"/>
</dbReference>
<dbReference type="eggNOG" id="COG0750">
    <property type="taxonomic scope" value="Bacteria"/>
</dbReference>
<dbReference type="EMBL" id="CP000481">
    <property type="protein sequence ID" value="ABK53295.1"/>
    <property type="molecule type" value="Genomic_DNA"/>
</dbReference>
<dbReference type="PANTHER" id="PTHR42837">
    <property type="entry name" value="REGULATOR OF SIGMA-E PROTEASE RSEP"/>
    <property type="match status" value="1"/>
</dbReference>
<dbReference type="Proteomes" id="UP000008221">
    <property type="component" value="Chromosome"/>
</dbReference>
<keyword evidence="6" id="KW-0378">Hydrolase</keyword>
<protein>
    <submittedName>
        <fullName evidence="13">Peptidase M50</fullName>
    </submittedName>
</protein>
<keyword evidence="7" id="KW-0862">Zinc</keyword>
<dbReference type="InterPro" id="IPR036034">
    <property type="entry name" value="PDZ_sf"/>
</dbReference>
<sequence length="413" mass="43044">MMVLGIIAFVVALLISVLLHEAGHFAFARLFGMKATQFFVGFGPTLWSRKKGETEYGIKAIPAGGFVKIVGMTPLEHIDPADRPWAFINQPGPQRLVVLVAGSAVHFVIGLVLLFVFALAWPTKPTGYAQVAKVYSCAIPNDAGQCPPGAAPAPAAGRLQVGDVILAVNGRSVKDTPAVLRNPSNPASAHQVTGGADGLVALTRSTHGPITYTVKRGDRILTLTFQPVIGSDGLPHIGFVPVNDFTRQGPVGALTSAGRMFGTAVVDSFRALGTVPHQLAVLLTNPNAQRSINSGGGQVTSVVGVAQLTGEAFAAEGAGNGIAVLLTVVASVNIFVGIFNLLPLLPLDGGHVAILGYEKARDAIRRLRGRPAGGPVDLTKLMPITYTALALIVGMSLILLYADLVNPVANPFQ</sequence>
<evidence type="ECO:0000256" key="10">
    <source>
        <dbReference type="ARBA" id="ARBA00023136"/>
    </source>
</evidence>